<sequence>MNFEQHDQQVRDASLKRAFPVERDTPEQLRQLLEQLSSRTRPREGGEADRTR</sequence>
<organism evidence="2 3">
    <name type="scientific">Limimaricola variabilis</name>
    <dbReference type="NCBI Taxonomy" id="1492771"/>
    <lineage>
        <taxon>Bacteria</taxon>
        <taxon>Pseudomonadati</taxon>
        <taxon>Pseudomonadota</taxon>
        <taxon>Alphaproteobacteria</taxon>
        <taxon>Rhodobacterales</taxon>
        <taxon>Paracoccaceae</taxon>
        <taxon>Limimaricola</taxon>
    </lineage>
</organism>
<proteinExistence type="predicted"/>
<reference evidence="2 3" key="1">
    <citation type="submission" date="2020-08" db="EMBL/GenBank/DDBJ databases">
        <title>Genomic Encyclopedia of Type Strains, Phase III (KMG-III): the genomes of soil and plant-associated and newly described type strains.</title>
        <authorList>
            <person name="Whitman W."/>
        </authorList>
    </citation>
    <scope>NUCLEOTIDE SEQUENCE [LARGE SCALE GENOMIC DNA]</scope>
    <source>
        <strain evidence="2 3">CECT 8572</strain>
    </source>
</reference>
<evidence type="ECO:0000313" key="3">
    <source>
        <dbReference type="Proteomes" id="UP000576152"/>
    </source>
</evidence>
<feature type="region of interest" description="Disordered" evidence="1">
    <location>
        <begin position="33"/>
        <end position="52"/>
    </location>
</feature>
<comment type="caution">
    <text evidence="2">The sequence shown here is derived from an EMBL/GenBank/DDBJ whole genome shotgun (WGS) entry which is preliminary data.</text>
</comment>
<feature type="compositionally biased region" description="Basic and acidic residues" evidence="1">
    <location>
        <begin position="41"/>
        <end position="52"/>
    </location>
</feature>
<feature type="compositionally biased region" description="Basic and acidic residues" evidence="1">
    <location>
        <begin position="1"/>
        <end position="27"/>
    </location>
</feature>
<name>A0ABR6HJH5_9RHOB</name>
<accession>A0ABR6HJH5</accession>
<evidence type="ECO:0000256" key="1">
    <source>
        <dbReference type="SAM" id="MobiDB-lite"/>
    </source>
</evidence>
<feature type="region of interest" description="Disordered" evidence="1">
    <location>
        <begin position="1"/>
        <end position="28"/>
    </location>
</feature>
<keyword evidence="3" id="KW-1185">Reference proteome</keyword>
<protein>
    <recommendedName>
        <fullName evidence="4">Anti-sigma factor NepR domain-containing protein</fullName>
    </recommendedName>
</protein>
<dbReference type="EMBL" id="JACIBX010000001">
    <property type="protein sequence ID" value="MBB3710576.1"/>
    <property type="molecule type" value="Genomic_DNA"/>
</dbReference>
<evidence type="ECO:0000313" key="2">
    <source>
        <dbReference type="EMBL" id="MBB3710576.1"/>
    </source>
</evidence>
<gene>
    <name evidence="2" type="ORF">FHS00_000129</name>
</gene>
<dbReference type="Proteomes" id="UP000576152">
    <property type="component" value="Unassembled WGS sequence"/>
</dbReference>
<evidence type="ECO:0008006" key="4">
    <source>
        <dbReference type="Google" id="ProtNLM"/>
    </source>
</evidence>
<dbReference type="RefSeq" id="WP_183468883.1">
    <property type="nucleotide sequence ID" value="NZ_JACIBX010000001.1"/>
</dbReference>